<dbReference type="Pfam" id="PF00106">
    <property type="entry name" value="adh_short"/>
    <property type="match status" value="1"/>
</dbReference>
<dbReference type="AlphaFoldDB" id="A0AAN0S7M8"/>
<dbReference type="PROSITE" id="PS00061">
    <property type="entry name" value="ADH_SHORT"/>
    <property type="match status" value="1"/>
</dbReference>
<gene>
    <name evidence="5" type="ORF">LH23_17335</name>
</gene>
<dbReference type="InterPro" id="IPR057326">
    <property type="entry name" value="KR_dom"/>
</dbReference>
<dbReference type="InterPro" id="IPR020904">
    <property type="entry name" value="Sc_DH/Rdtase_CS"/>
</dbReference>
<sequence>MKNWFITGANRGLGLEVARAALENGDRVIATARRPESIHTTLSGYEDSLIALPLDVTSVDSVNTAMQQAVSFMPRIDVLVNNAGFGQLGAFEELSSELVHRQFETNVFGVFNVTRAVLPIMRAQKSGHIVNISSTCGITGFEGASLYCATKFAISGWSESLSIELARFGIKATCVYPGPFRTDFLDNSSVVFGDITIDDYQSISQARRELLSQANHQQNGDPVRFGHALVKLVESDNPPVRWGAGSNAYDTLMARANDLRHDAIKWHELSKSTDIN</sequence>
<dbReference type="SUPFAM" id="SSF51735">
    <property type="entry name" value="NAD(P)-binding Rossmann-fold domains"/>
    <property type="match status" value="1"/>
</dbReference>
<dbReference type="Proteomes" id="UP000029516">
    <property type="component" value="Chromosome"/>
</dbReference>
<evidence type="ECO:0000259" key="4">
    <source>
        <dbReference type="SMART" id="SM00822"/>
    </source>
</evidence>
<dbReference type="PRINTS" id="PR00081">
    <property type="entry name" value="GDHRDH"/>
</dbReference>
<dbReference type="CDD" id="cd05374">
    <property type="entry name" value="17beta-HSD-like_SDR_c"/>
    <property type="match status" value="1"/>
</dbReference>
<protein>
    <submittedName>
        <fullName evidence="5">Short-chain dehydrogenase</fullName>
    </submittedName>
</protein>
<feature type="domain" description="Ketoreductase" evidence="4">
    <location>
        <begin position="2"/>
        <end position="183"/>
    </location>
</feature>
<dbReference type="InterPro" id="IPR036291">
    <property type="entry name" value="NAD(P)-bd_dom_sf"/>
</dbReference>
<evidence type="ECO:0000256" key="2">
    <source>
        <dbReference type="ARBA" id="ARBA00023002"/>
    </source>
</evidence>
<evidence type="ECO:0000313" key="5">
    <source>
        <dbReference type="EMBL" id="AIR62355.1"/>
    </source>
</evidence>
<evidence type="ECO:0000256" key="3">
    <source>
        <dbReference type="RuleBase" id="RU000363"/>
    </source>
</evidence>
<dbReference type="PRINTS" id="PR00080">
    <property type="entry name" value="SDRFAMILY"/>
</dbReference>
<evidence type="ECO:0000256" key="1">
    <source>
        <dbReference type="ARBA" id="ARBA00006484"/>
    </source>
</evidence>
<evidence type="ECO:0000313" key="6">
    <source>
        <dbReference type="Proteomes" id="UP000029516"/>
    </source>
</evidence>
<accession>A0AAN0S7M8</accession>
<dbReference type="RefSeq" id="WP_039293688.1">
    <property type="nucleotide sequence ID" value="NZ_CP009458.1"/>
</dbReference>
<dbReference type="PANTHER" id="PTHR43976:SF16">
    <property type="entry name" value="SHORT-CHAIN DEHYDROGENASE_REDUCTASE FAMILY PROTEIN"/>
    <property type="match status" value="1"/>
</dbReference>
<dbReference type="SMART" id="SM00822">
    <property type="entry name" value="PKS_KR"/>
    <property type="match status" value="1"/>
</dbReference>
<dbReference type="InterPro" id="IPR051911">
    <property type="entry name" value="SDR_oxidoreductase"/>
</dbReference>
<dbReference type="GO" id="GO:0016491">
    <property type="term" value="F:oxidoreductase activity"/>
    <property type="evidence" value="ECO:0007669"/>
    <property type="project" value="UniProtKB-KW"/>
</dbReference>
<name>A0AAN0S7M8_9ENTR</name>
<dbReference type="KEGG" id="cem:LH23_17335"/>
<organism evidence="5 6">
    <name type="scientific">Cedecea neteri</name>
    <dbReference type="NCBI Taxonomy" id="158822"/>
    <lineage>
        <taxon>Bacteria</taxon>
        <taxon>Pseudomonadati</taxon>
        <taxon>Pseudomonadota</taxon>
        <taxon>Gammaproteobacteria</taxon>
        <taxon>Enterobacterales</taxon>
        <taxon>Enterobacteriaceae</taxon>
        <taxon>Cedecea</taxon>
    </lineage>
</organism>
<comment type="similarity">
    <text evidence="1 3">Belongs to the short-chain dehydrogenases/reductases (SDR) family.</text>
</comment>
<reference evidence="5 6" key="1">
    <citation type="submission" date="2014-09" db="EMBL/GenBank/DDBJ databases">
        <authorList>
            <person name="Chan K.-G."/>
        </authorList>
    </citation>
    <scope>NUCLEOTIDE SEQUENCE [LARGE SCALE GENOMIC DNA]</scope>
    <source>
        <strain evidence="5 6">M006</strain>
    </source>
</reference>
<dbReference type="EMBL" id="CP009458">
    <property type="protein sequence ID" value="AIR62355.1"/>
    <property type="molecule type" value="Genomic_DNA"/>
</dbReference>
<dbReference type="PANTHER" id="PTHR43976">
    <property type="entry name" value="SHORT CHAIN DEHYDROGENASE"/>
    <property type="match status" value="1"/>
</dbReference>
<keyword evidence="2" id="KW-0560">Oxidoreductase</keyword>
<proteinExistence type="inferred from homology"/>
<dbReference type="InterPro" id="IPR002347">
    <property type="entry name" value="SDR_fam"/>
</dbReference>
<dbReference type="Gene3D" id="3.40.50.720">
    <property type="entry name" value="NAD(P)-binding Rossmann-like Domain"/>
    <property type="match status" value="1"/>
</dbReference>